<feature type="compositionally biased region" description="Basic and acidic residues" evidence="1">
    <location>
        <begin position="392"/>
        <end position="412"/>
    </location>
</feature>
<sequence>MATASPVPVESKSAKKRKAKGETAPSTNGTASPSIETPTTEAHPTANGGPDIPGESSFIKDLQRNIRNINKKLAASHKADAVISENPDVPLDDLVAQKKLNADQKAQILKKPGLQAQVAQLEEQLHTFRSFSHELEEKFAKDKAGLTEAHEAEIARVKKEVSQEAEDIKTKAVEEGLRVITHFLHAAASKRQSEDIESEEARAFEGALLLVYQGNDASLTTLKSLIYGTEEKVLDVQGEPLDYTFAQVKETSLQGAQDSAPQASEEVDEAQVNDTIPAAEGIQTDNTVANAGLTELEDTTAIQTKAIETESAEPEVVAIPEQAATGDDAANAAAESSWDPQASAITDTSANNDEWVQVPRDPAETDTGLAATPAAIHGSSNWAEEVGAAAAAEEKTAAENDGFEQVRRERGGRGRGGRGGRGEFRGRGRGGRGDGHRGGRGGQSRGRGGGPRGDKS</sequence>
<dbReference type="InterPro" id="IPR058602">
    <property type="entry name" value="YAG7_dimerisation_dom"/>
</dbReference>
<evidence type="ECO:0000256" key="1">
    <source>
        <dbReference type="SAM" id="MobiDB-lite"/>
    </source>
</evidence>
<dbReference type="Pfam" id="PF26434">
    <property type="entry name" value="YAG7_C"/>
    <property type="match status" value="1"/>
</dbReference>
<name>A0A0D1XG53_9EURO</name>
<dbReference type="OrthoDB" id="5399559at2759"/>
<feature type="compositionally biased region" description="Polar residues" evidence="1">
    <location>
        <begin position="24"/>
        <end position="42"/>
    </location>
</feature>
<dbReference type="EMBL" id="KN846951">
    <property type="protein sequence ID" value="KIV87086.1"/>
    <property type="molecule type" value="Genomic_DNA"/>
</dbReference>
<feature type="region of interest" description="Disordered" evidence="1">
    <location>
        <begin position="1"/>
        <end position="57"/>
    </location>
</feature>
<gene>
    <name evidence="3" type="ORF">PV11_02656</name>
</gene>
<feature type="compositionally biased region" description="Basic and acidic residues" evidence="1">
    <location>
        <begin position="420"/>
        <end position="437"/>
    </location>
</feature>
<evidence type="ECO:0000259" key="2">
    <source>
        <dbReference type="Pfam" id="PF26434"/>
    </source>
</evidence>
<proteinExistence type="predicted"/>
<accession>A0A0D1XG53</accession>
<reference evidence="3 4" key="1">
    <citation type="submission" date="2015-01" db="EMBL/GenBank/DDBJ databases">
        <title>The Genome Sequence of Exophiala sideris CBS121828.</title>
        <authorList>
            <consortium name="The Broad Institute Genomics Platform"/>
            <person name="Cuomo C."/>
            <person name="de Hoog S."/>
            <person name="Gorbushina A."/>
            <person name="Stielow B."/>
            <person name="Teixiera M."/>
            <person name="Abouelleil A."/>
            <person name="Chapman S.B."/>
            <person name="Priest M."/>
            <person name="Young S.K."/>
            <person name="Wortman J."/>
            <person name="Nusbaum C."/>
            <person name="Birren B."/>
        </authorList>
    </citation>
    <scope>NUCLEOTIDE SEQUENCE [LARGE SCALE GENOMIC DNA]</scope>
    <source>
        <strain evidence="3 4">CBS 121828</strain>
    </source>
</reference>
<protein>
    <recommendedName>
        <fullName evidence="2">YAG7-like dimerisation domain-containing protein</fullName>
    </recommendedName>
</protein>
<feature type="region of interest" description="Disordered" evidence="1">
    <location>
        <begin position="375"/>
        <end position="456"/>
    </location>
</feature>
<dbReference type="Proteomes" id="UP000053599">
    <property type="component" value="Unassembled WGS sequence"/>
</dbReference>
<evidence type="ECO:0000313" key="4">
    <source>
        <dbReference type="Proteomes" id="UP000053599"/>
    </source>
</evidence>
<dbReference type="HOGENOM" id="CLU_031644_0_0_1"/>
<feature type="domain" description="YAG7-like dimerisation" evidence="2">
    <location>
        <begin position="171"/>
        <end position="253"/>
    </location>
</feature>
<dbReference type="STRING" id="1016849.A0A0D1XG53"/>
<evidence type="ECO:0000313" key="3">
    <source>
        <dbReference type="EMBL" id="KIV87086.1"/>
    </source>
</evidence>
<feature type="compositionally biased region" description="Gly residues" evidence="1">
    <location>
        <begin position="440"/>
        <end position="456"/>
    </location>
</feature>
<organism evidence="3 4">
    <name type="scientific">Exophiala sideris</name>
    <dbReference type="NCBI Taxonomy" id="1016849"/>
    <lineage>
        <taxon>Eukaryota</taxon>
        <taxon>Fungi</taxon>
        <taxon>Dikarya</taxon>
        <taxon>Ascomycota</taxon>
        <taxon>Pezizomycotina</taxon>
        <taxon>Eurotiomycetes</taxon>
        <taxon>Chaetothyriomycetidae</taxon>
        <taxon>Chaetothyriales</taxon>
        <taxon>Herpotrichiellaceae</taxon>
        <taxon>Exophiala</taxon>
    </lineage>
</organism>
<dbReference type="AlphaFoldDB" id="A0A0D1XG53"/>